<dbReference type="Proteomes" id="UP000243205">
    <property type="component" value="Unassembled WGS sequence"/>
</dbReference>
<evidence type="ECO:0000313" key="3">
    <source>
        <dbReference type="Proteomes" id="UP000243205"/>
    </source>
</evidence>
<dbReference type="AlphaFoldDB" id="A0A1G7B5E7"/>
<dbReference type="STRING" id="57664.SAMN05661003_10571"/>
<reference evidence="3" key="1">
    <citation type="submission" date="2016-10" db="EMBL/GenBank/DDBJ databases">
        <authorList>
            <person name="Varghese N."/>
            <person name="Submissions S."/>
        </authorList>
    </citation>
    <scope>NUCLEOTIDE SEQUENCE [LARGE SCALE GENOMIC DNA]</scope>
    <source>
        <strain evidence="3">DSM 8987</strain>
    </source>
</reference>
<feature type="region of interest" description="Disordered" evidence="1">
    <location>
        <begin position="1"/>
        <end position="35"/>
    </location>
</feature>
<organism evidence="2 3">
    <name type="scientific">Desulfuromonas thiophila</name>
    <dbReference type="NCBI Taxonomy" id="57664"/>
    <lineage>
        <taxon>Bacteria</taxon>
        <taxon>Pseudomonadati</taxon>
        <taxon>Thermodesulfobacteriota</taxon>
        <taxon>Desulfuromonadia</taxon>
        <taxon>Desulfuromonadales</taxon>
        <taxon>Desulfuromonadaceae</taxon>
        <taxon>Desulfuromonas</taxon>
    </lineage>
</organism>
<dbReference type="RefSeq" id="WP_092077644.1">
    <property type="nucleotide sequence ID" value="NZ_FNAQ01000005.1"/>
</dbReference>
<protein>
    <recommendedName>
        <fullName evidence="4">BRO family, N-terminal domain</fullName>
    </recommendedName>
</protein>
<proteinExistence type="predicted"/>
<feature type="compositionally biased region" description="Basic and acidic residues" evidence="1">
    <location>
        <begin position="10"/>
        <end position="28"/>
    </location>
</feature>
<gene>
    <name evidence="2" type="ORF">SAMN05661003_10571</name>
</gene>
<keyword evidence="3" id="KW-1185">Reference proteome</keyword>
<evidence type="ECO:0008006" key="4">
    <source>
        <dbReference type="Google" id="ProtNLM"/>
    </source>
</evidence>
<evidence type="ECO:0000256" key="1">
    <source>
        <dbReference type="SAM" id="MobiDB-lite"/>
    </source>
</evidence>
<accession>A0A1G7B5E7</accession>
<sequence length="159" mass="17749">MTKFATKKPPPADRPKGEGVHFFEKSLSDPKPPGRFQLPVKPAAKPFRKWVTAEVLPTIRKTGSYSFVTQSQGPATSKEVVAFLQTTTSAFWMVNEALLQCRVIEGEMRRAKKAIAAIMRSSREVFPVAKEILDDITSNAWQDLPGGKMLEVERHNSGY</sequence>
<name>A0A1G7B5E7_9BACT</name>
<evidence type="ECO:0000313" key="2">
    <source>
        <dbReference type="EMBL" id="SDE22251.1"/>
    </source>
</evidence>
<dbReference type="EMBL" id="FNAQ01000005">
    <property type="protein sequence ID" value="SDE22251.1"/>
    <property type="molecule type" value="Genomic_DNA"/>
</dbReference>